<dbReference type="AlphaFoldDB" id="A0A1G7PY84"/>
<organism evidence="1 2">
    <name type="scientific">Halorientalis regularis</name>
    <dbReference type="NCBI Taxonomy" id="660518"/>
    <lineage>
        <taxon>Archaea</taxon>
        <taxon>Methanobacteriati</taxon>
        <taxon>Methanobacteriota</taxon>
        <taxon>Stenosarchaea group</taxon>
        <taxon>Halobacteria</taxon>
        <taxon>Halobacteriales</taxon>
        <taxon>Haloarculaceae</taxon>
        <taxon>Halorientalis</taxon>
    </lineage>
</organism>
<evidence type="ECO:0000313" key="2">
    <source>
        <dbReference type="Proteomes" id="UP000199076"/>
    </source>
</evidence>
<evidence type="ECO:0000313" key="1">
    <source>
        <dbReference type="EMBL" id="SDF90330.1"/>
    </source>
</evidence>
<reference evidence="2" key="1">
    <citation type="submission" date="2016-10" db="EMBL/GenBank/DDBJ databases">
        <authorList>
            <person name="Varghese N."/>
            <person name="Submissions S."/>
        </authorList>
    </citation>
    <scope>NUCLEOTIDE SEQUENCE [LARGE SCALE GENOMIC DNA]</scope>
    <source>
        <strain evidence="2">IBRC-M 10760</strain>
    </source>
</reference>
<dbReference type="OrthoDB" id="350937at2157"/>
<gene>
    <name evidence="1" type="ORF">SAMN05216218_11139</name>
</gene>
<dbReference type="Proteomes" id="UP000199076">
    <property type="component" value="Unassembled WGS sequence"/>
</dbReference>
<proteinExistence type="predicted"/>
<dbReference type="EMBL" id="FNBK01000011">
    <property type="protein sequence ID" value="SDF90330.1"/>
    <property type="molecule type" value="Genomic_DNA"/>
</dbReference>
<dbReference type="RefSeq" id="WP_092693569.1">
    <property type="nucleotide sequence ID" value="NZ_FNBK01000011.1"/>
</dbReference>
<protein>
    <recommendedName>
        <fullName evidence="3">Polymer-forming protein</fullName>
    </recommendedName>
</protein>
<keyword evidence="2" id="KW-1185">Reference proteome</keyword>
<accession>A0A1G7PY84</accession>
<dbReference type="STRING" id="660518.SAMN05216218_11139"/>
<evidence type="ECO:0008006" key="3">
    <source>
        <dbReference type="Google" id="ProtNLM"/>
    </source>
</evidence>
<name>A0A1G7PY84_9EURY</name>
<sequence length="269" mass="28414">MAEIEQSRAVVEAEETFDGRIIPDEQAELGRPVRLRDGAVVQGSVYGGTVEADDGVTVEGSIMAAAGIELDGAHVDGEVGSPDKVLATDTHIDGTVTGQRVRLTDCVVRGNVVGANVILEDCIVLGIATAERELAIEESLCYTFRSQGETTLENTTLVLPQAIAEGPLELTTPVAVAGLGQIEVDDAGGPAERLPEMGADDLYEQDGTTYLTLAPRILNLEKITERLEELEDAVMAAVDDTSGDDGTEMSVDDVLSLFDIDLRDGTTPD</sequence>